<evidence type="ECO:0000256" key="1">
    <source>
        <dbReference type="ARBA" id="ARBA00023125"/>
    </source>
</evidence>
<gene>
    <name evidence="3" type="ORF">Mterra_04039</name>
</gene>
<name>A0A399DTQ1_9DEIN</name>
<keyword evidence="1" id="KW-0238">DNA-binding</keyword>
<organism evidence="3 4">
    <name type="scientific">Calidithermus terrae</name>
    <dbReference type="NCBI Taxonomy" id="1408545"/>
    <lineage>
        <taxon>Bacteria</taxon>
        <taxon>Thermotogati</taxon>
        <taxon>Deinococcota</taxon>
        <taxon>Deinococci</taxon>
        <taxon>Thermales</taxon>
        <taxon>Thermaceae</taxon>
        <taxon>Calidithermus</taxon>
    </lineage>
</organism>
<dbReference type="InterPro" id="IPR036388">
    <property type="entry name" value="WH-like_DNA-bd_sf"/>
</dbReference>
<dbReference type="AlphaFoldDB" id="A0A399DTQ1"/>
<sequence length="210" mass="22707">MLGGVGLEREGEPLPLRARKRLEILCYLLEARVAGRAEVSGLELAEAFYPAAEEARAKATLKQQVHLIRMTLGPDAVRSTPGGYALGAVHSDAEEFLRGGDTRLWRGPYLERLAEGWHGGVREALTQALRSRAEALLESAPQEASRLAQILLGMEPYDTGFLQLGLRAARQSGSPKAAARLYKEAQERFLEVGEALPGLEALLQAASPPA</sequence>
<dbReference type="EMBL" id="QXDL01000388">
    <property type="protein sequence ID" value="RIH74813.1"/>
    <property type="molecule type" value="Genomic_DNA"/>
</dbReference>
<dbReference type="GO" id="GO:0003677">
    <property type="term" value="F:DNA binding"/>
    <property type="evidence" value="ECO:0007669"/>
    <property type="project" value="UniProtKB-KW"/>
</dbReference>
<dbReference type="Proteomes" id="UP000265715">
    <property type="component" value="Unassembled WGS sequence"/>
</dbReference>
<accession>A0A399DTQ1</accession>
<dbReference type="InterPro" id="IPR001867">
    <property type="entry name" value="OmpR/PhoB-type_DNA-bd"/>
</dbReference>
<reference evidence="3 4" key="1">
    <citation type="submission" date="2018-08" db="EMBL/GenBank/DDBJ databases">
        <title>Meiothermus terrae DSM 26712 genome sequencing project.</title>
        <authorList>
            <person name="Da Costa M.S."/>
            <person name="Albuquerque L."/>
            <person name="Raposo P."/>
            <person name="Froufe H.J.C."/>
            <person name="Barroso C.S."/>
            <person name="Egas C."/>
        </authorList>
    </citation>
    <scope>NUCLEOTIDE SEQUENCE [LARGE SCALE GENOMIC DNA]</scope>
    <source>
        <strain evidence="3 4">DSM 26712</strain>
    </source>
</reference>
<dbReference type="SMART" id="SM00862">
    <property type="entry name" value="Trans_reg_C"/>
    <property type="match status" value="1"/>
</dbReference>
<evidence type="ECO:0000313" key="4">
    <source>
        <dbReference type="Proteomes" id="UP000265715"/>
    </source>
</evidence>
<protein>
    <recommendedName>
        <fullName evidence="2">OmpR/PhoB-type domain-containing protein</fullName>
    </recommendedName>
</protein>
<evidence type="ECO:0000313" key="3">
    <source>
        <dbReference type="EMBL" id="RIH74813.1"/>
    </source>
</evidence>
<proteinExistence type="predicted"/>
<dbReference type="PANTHER" id="PTHR35807:SF1">
    <property type="entry name" value="TRANSCRIPTIONAL REGULATOR REDD"/>
    <property type="match status" value="1"/>
</dbReference>
<dbReference type="GO" id="GO:0000160">
    <property type="term" value="P:phosphorelay signal transduction system"/>
    <property type="evidence" value="ECO:0007669"/>
    <property type="project" value="InterPro"/>
</dbReference>
<dbReference type="InterPro" id="IPR051677">
    <property type="entry name" value="AfsR-DnrI-RedD_regulator"/>
</dbReference>
<comment type="caution">
    <text evidence="3">The sequence shown here is derived from an EMBL/GenBank/DDBJ whole genome shotgun (WGS) entry which is preliminary data.</text>
</comment>
<dbReference type="GO" id="GO:0006355">
    <property type="term" value="P:regulation of DNA-templated transcription"/>
    <property type="evidence" value="ECO:0007669"/>
    <property type="project" value="InterPro"/>
</dbReference>
<dbReference type="PANTHER" id="PTHR35807">
    <property type="entry name" value="TRANSCRIPTIONAL REGULATOR REDD-RELATED"/>
    <property type="match status" value="1"/>
</dbReference>
<keyword evidence="4" id="KW-1185">Reference proteome</keyword>
<dbReference type="Gene3D" id="1.10.10.10">
    <property type="entry name" value="Winged helix-like DNA-binding domain superfamily/Winged helix DNA-binding domain"/>
    <property type="match status" value="1"/>
</dbReference>
<feature type="domain" description="OmpR/PhoB-type" evidence="2">
    <location>
        <begin position="11"/>
        <end position="86"/>
    </location>
</feature>
<evidence type="ECO:0000259" key="2">
    <source>
        <dbReference type="SMART" id="SM00862"/>
    </source>
</evidence>